<evidence type="ECO:0000256" key="2">
    <source>
        <dbReference type="SAM" id="Phobius"/>
    </source>
</evidence>
<name>A0A9W9CXI5_9PEZI</name>
<organism evidence="3 4">
    <name type="scientific">Gnomoniopsis smithogilvyi</name>
    <dbReference type="NCBI Taxonomy" id="1191159"/>
    <lineage>
        <taxon>Eukaryota</taxon>
        <taxon>Fungi</taxon>
        <taxon>Dikarya</taxon>
        <taxon>Ascomycota</taxon>
        <taxon>Pezizomycotina</taxon>
        <taxon>Sordariomycetes</taxon>
        <taxon>Sordariomycetidae</taxon>
        <taxon>Diaporthales</taxon>
        <taxon>Gnomoniaceae</taxon>
        <taxon>Gnomoniopsis</taxon>
    </lineage>
</organism>
<feature type="region of interest" description="Disordered" evidence="1">
    <location>
        <begin position="113"/>
        <end position="154"/>
    </location>
</feature>
<feature type="compositionally biased region" description="Low complexity" evidence="1">
    <location>
        <begin position="113"/>
        <end position="122"/>
    </location>
</feature>
<dbReference type="EMBL" id="JAPEVB010000003">
    <property type="protein sequence ID" value="KAJ4391280.1"/>
    <property type="molecule type" value="Genomic_DNA"/>
</dbReference>
<protein>
    <submittedName>
        <fullName evidence="3">Uncharacterized protein</fullName>
    </submittedName>
</protein>
<keyword evidence="2" id="KW-0812">Transmembrane</keyword>
<keyword evidence="2" id="KW-1133">Transmembrane helix</keyword>
<evidence type="ECO:0000313" key="4">
    <source>
        <dbReference type="Proteomes" id="UP001140453"/>
    </source>
</evidence>
<keyword evidence="2" id="KW-0472">Membrane</keyword>
<dbReference type="OrthoDB" id="5392974at2759"/>
<evidence type="ECO:0000313" key="3">
    <source>
        <dbReference type="EMBL" id="KAJ4391280.1"/>
    </source>
</evidence>
<dbReference type="Proteomes" id="UP001140453">
    <property type="component" value="Unassembled WGS sequence"/>
</dbReference>
<evidence type="ECO:0000256" key="1">
    <source>
        <dbReference type="SAM" id="MobiDB-lite"/>
    </source>
</evidence>
<dbReference type="AlphaFoldDB" id="A0A9W9CXI5"/>
<proteinExistence type="predicted"/>
<keyword evidence="4" id="KW-1185">Reference proteome</keyword>
<feature type="region of interest" description="Disordered" evidence="1">
    <location>
        <begin position="470"/>
        <end position="495"/>
    </location>
</feature>
<accession>A0A9W9CXI5</accession>
<feature type="transmembrane region" description="Helical" evidence="2">
    <location>
        <begin position="442"/>
        <end position="464"/>
    </location>
</feature>
<comment type="caution">
    <text evidence="3">The sequence shown here is derived from an EMBL/GenBank/DDBJ whole genome shotgun (WGS) entry which is preliminary data.</text>
</comment>
<sequence length="495" mass="57536">MGDLTDSLFQRQCPLHEPEAREWLGKGGGEITVLEIGGQRRFDTHHISSPQELRQYVDLQNHSDDTVDSCWHESQHLEPRSLKLFFLKSRDHERGNFSPKTAQLPDLVNVLHTSTGSSTASDTNDDDDDPISPSSSPQRSALLAHSRNPRFPLSPVHEDRIAKSQLHQASDQFSNRWTWETRYIRSTTLTVAESNSTAYFCMDFPEKLRKRIAKTIHSLEALAKSPLFMDTLIIDEIINFYRDAIKVHRTQMLAVNEDDNNSTETSIKLEELATHWRTILRDIHNIQTHIHHLQEIAASRAAQQRKATMMTASPHKSNNPYQHTRQKSSEVLGPQSAEIFKLQHSTCEFWARCVNMYLERTTDRIRNSTYRLTKTIPLRRRGSLPQLNRRLSNFTIEVAVHFQRNSNSVSTFALSFLSTVFFSPDGLLLAITHWWWIFVTLIVPLTFIIIHLWFETLANNTAFLRRRKMERRQREQQHQQQHQQQLDGLEEEDMD</sequence>
<reference evidence="3" key="1">
    <citation type="submission" date="2022-10" db="EMBL/GenBank/DDBJ databases">
        <title>Tapping the CABI collections for fungal endophytes: first genome assemblies for Collariella, Neodidymelliopsis, Ascochyta clinopodiicola, Didymella pomorum, Didymosphaeria variabile, Neocosmospora piperis and Neocucurbitaria cava.</title>
        <authorList>
            <person name="Hill R."/>
        </authorList>
    </citation>
    <scope>NUCLEOTIDE SEQUENCE</scope>
    <source>
        <strain evidence="3">IMI 355082</strain>
    </source>
</reference>
<gene>
    <name evidence="3" type="ORF">N0V93_004897</name>
</gene>